<dbReference type="PANTHER" id="PTHR22916">
    <property type="entry name" value="GLYCOSYLTRANSFERASE"/>
    <property type="match status" value="1"/>
</dbReference>
<organism evidence="4 5">
    <name type="scientific">Thalassotalea fonticola</name>
    <dbReference type="NCBI Taxonomy" id="3065649"/>
    <lineage>
        <taxon>Bacteria</taxon>
        <taxon>Pseudomonadati</taxon>
        <taxon>Pseudomonadota</taxon>
        <taxon>Gammaproteobacteria</taxon>
        <taxon>Alteromonadales</taxon>
        <taxon>Colwelliaceae</taxon>
        <taxon>Thalassotalea</taxon>
    </lineage>
</organism>
<accession>A0ABZ0GP97</accession>
<dbReference type="PANTHER" id="PTHR22916:SF51">
    <property type="entry name" value="GLYCOSYLTRANSFERASE EPSH-RELATED"/>
    <property type="match status" value="1"/>
</dbReference>
<evidence type="ECO:0000256" key="1">
    <source>
        <dbReference type="ARBA" id="ARBA00022676"/>
    </source>
</evidence>
<evidence type="ECO:0000313" key="4">
    <source>
        <dbReference type="EMBL" id="WOH37519.1"/>
    </source>
</evidence>
<dbReference type="Gene3D" id="3.90.550.10">
    <property type="entry name" value="Spore Coat Polysaccharide Biosynthesis Protein SpsA, Chain A"/>
    <property type="match status" value="1"/>
</dbReference>
<dbReference type="RefSeq" id="WP_348396306.1">
    <property type="nucleotide sequence ID" value="NZ_CP136600.1"/>
</dbReference>
<dbReference type="Pfam" id="PF00535">
    <property type="entry name" value="Glycos_transf_2"/>
    <property type="match status" value="1"/>
</dbReference>
<dbReference type="CDD" id="cd00761">
    <property type="entry name" value="Glyco_tranf_GTA_type"/>
    <property type="match status" value="1"/>
</dbReference>
<keyword evidence="1 4" id="KW-0328">Glycosyltransferase</keyword>
<dbReference type="SUPFAM" id="SSF53448">
    <property type="entry name" value="Nucleotide-diphospho-sugar transferases"/>
    <property type="match status" value="1"/>
</dbReference>
<evidence type="ECO:0000313" key="5">
    <source>
        <dbReference type="Proteomes" id="UP001301442"/>
    </source>
</evidence>
<dbReference type="Proteomes" id="UP001301442">
    <property type="component" value="Chromosome"/>
</dbReference>
<proteinExistence type="predicted"/>
<gene>
    <name evidence="4" type="ORF">RI844_19495</name>
</gene>
<evidence type="ECO:0000256" key="2">
    <source>
        <dbReference type="ARBA" id="ARBA00022679"/>
    </source>
</evidence>
<dbReference type="InterPro" id="IPR001173">
    <property type="entry name" value="Glyco_trans_2-like"/>
</dbReference>
<keyword evidence="2 4" id="KW-0808">Transferase</keyword>
<reference evidence="4 5" key="1">
    <citation type="submission" date="2023-09" db="EMBL/GenBank/DDBJ databases">
        <authorList>
            <person name="Qi X."/>
        </authorList>
    </citation>
    <scope>NUCLEOTIDE SEQUENCE [LARGE SCALE GENOMIC DNA]</scope>
    <source>
        <strain evidence="4 5">S1-1</strain>
    </source>
</reference>
<keyword evidence="5" id="KW-1185">Reference proteome</keyword>
<protein>
    <submittedName>
        <fullName evidence="4">Glycosyltransferase</fullName>
        <ecNumber evidence="4">2.4.-.-</ecNumber>
    </submittedName>
</protein>
<dbReference type="InterPro" id="IPR029044">
    <property type="entry name" value="Nucleotide-diphossugar_trans"/>
</dbReference>
<evidence type="ECO:0000259" key="3">
    <source>
        <dbReference type="Pfam" id="PF00535"/>
    </source>
</evidence>
<sequence>MGTETSDKKNEIEFKQLKTENVSLRKELNDLQNSFAYNLGKLLVTEARTIKGLLFLPAKLFQLWKSHAGQRKKFRINLKTQFTLAESRLNRKSMAKIELPNELERYEYTELINKSINFSNNDKEILVYLAKKKDVSNTVNVDIDIGKKCNYIISDDFVHCISLPLTEEVNRAIVNVSHTNCRSLYFYSEKLSQGINIIVPVYKGEQYVHRCIESINRQTIDKSLLDIILILNGPKDNSEQIISDFIEQEPNLNIVVMKSEIANASAARNLGIEIAKRQYTVFLDVDDELSSNYLSNLMNKASPETIVISNLKDIHGSRVMQSGLAIKPLDKKGLSCALNDYSSLVTMNGCKLIPTFYLKATAFDTALKSGEDVILMAKIIALFKPQICGAANYEETYYIRHIVADSISRQVQSFEFNVKQRLQVIVALEGLIYSTSDDLVYNFLTSKIKAQSDFVINYLTEFESDYKTFVEVAKQLNISNESIQAIAQRLSKSLVIAYCFSPYADTSAVVMAKRTRYMSKPVDVIYNKMDRVRDKDENLPGMISSYIGNEKCLSTYTSFSNWLVIEQFCSNSLRQIRKWKMGGKEYKCLYSRAMWPASHFAAALVKLRSPQIKWLAEFSDPLYLDVHGKPRKGDISYSWLDKNGFIAAIKKLDIDIPKTKELFFWCEFLPYILADELLFTNENQLEYMCSYIKDEDIIHLVKSKATISHHPQPLKQDYQLKSVQYPLDEAKVNFAYFGTFYATRGLGELFAAIRELTTTERSKICVHIFTNEQTRQFIDNDLSDLHDVIVVNDYVSYFEFLNLCTKVDCLVVRDAETKGNKIINPYLPSKLSDYLGSGTDVWALYEKGSVLNKYVNDNQVKYSSEIFDNIDASNTLTQIIRDKI</sequence>
<dbReference type="EC" id="2.4.-.-" evidence="4"/>
<dbReference type="GO" id="GO:0016757">
    <property type="term" value="F:glycosyltransferase activity"/>
    <property type="evidence" value="ECO:0007669"/>
    <property type="project" value="UniProtKB-KW"/>
</dbReference>
<feature type="domain" description="Glycosyltransferase 2-like" evidence="3">
    <location>
        <begin position="197"/>
        <end position="305"/>
    </location>
</feature>
<dbReference type="EMBL" id="CP136600">
    <property type="protein sequence ID" value="WOH37519.1"/>
    <property type="molecule type" value="Genomic_DNA"/>
</dbReference>
<name>A0ABZ0GP97_9GAMM</name>